<dbReference type="InterPro" id="IPR051125">
    <property type="entry name" value="ABC-4/HrtB_transporter"/>
</dbReference>
<feature type="transmembrane region" description="Helical" evidence="11">
    <location>
        <begin position="294"/>
        <end position="319"/>
    </location>
</feature>
<evidence type="ECO:0000256" key="5">
    <source>
        <dbReference type="ARBA" id="ARBA00022448"/>
    </source>
</evidence>
<dbReference type="AlphaFoldDB" id="A0A5J5G926"/>
<evidence type="ECO:0000256" key="7">
    <source>
        <dbReference type="ARBA" id="ARBA00022692"/>
    </source>
</evidence>
<evidence type="ECO:0000256" key="6">
    <source>
        <dbReference type="ARBA" id="ARBA00022475"/>
    </source>
</evidence>
<reference evidence="13 14" key="1">
    <citation type="submission" date="2019-09" db="EMBL/GenBank/DDBJ databases">
        <title>Bacillus ochoae sp. nov., Paenibacillus whitsoniae sp. nov., Paenibacillus spiritus sp. nov. Isolated from the Mars Exploration Rover during spacecraft assembly.</title>
        <authorList>
            <person name="Seuylemezian A."/>
            <person name="Vaishampayan P."/>
        </authorList>
    </citation>
    <scope>NUCLEOTIDE SEQUENCE [LARGE SCALE GENOMIC DNA]</scope>
    <source>
        <strain evidence="13 14">MER_111</strain>
    </source>
</reference>
<keyword evidence="7 11" id="KW-0812">Transmembrane</keyword>
<accession>A0A5J5G926</accession>
<organism evidence="13 14">
    <name type="scientific">Paenibacillus spiritus</name>
    <dbReference type="NCBI Taxonomy" id="2496557"/>
    <lineage>
        <taxon>Bacteria</taxon>
        <taxon>Bacillati</taxon>
        <taxon>Bacillota</taxon>
        <taxon>Bacilli</taxon>
        <taxon>Bacillales</taxon>
        <taxon>Paenibacillaceae</taxon>
        <taxon>Paenibacillus</taxon>
    </lineage>
</organism>
<gene>
    <name evidence="13" type="ORF">F4V43_12665</name>
</gene>
<comment type="subunit">
    <text evidence="3">The complex is composed of two ATP-binding proteins (HrtA), two transmembrane proteins (HrtB) and a solute-binding protein.</text>
</comment>
<comment type="caution">
    <text evidence="13">The sequence shown here is derived from an EMBL/GenBank/DDBJ whole genome shotgun (WGS) entry which is preliminary data.</text>
</comment>
<dbReference type="InterPro" id="IPR003838">
    <property type="entry name" value="ABC3_permease_C"/>
</dbReference>
<dbReference type="Pfam" id="PF02687">
    <property type="entry name" value="FtsX"/>
    <property type="match status" value="1"/>
</dbReference>
<evidence type="ECO:0000256" key="4">
    <source>
        <dbReference type="ARBA" id="ARBA00016962"/>
    </source>
</evidence>
<comment type="function">
    <text evidence="10">Part of the ABC transporter complex hrt involved in hemin import. Responsible for the translocation of the substrate across the membrane.</text>
</comment>
<comment type="similarity">
    <text evidence="2">Belongs to the ABC-4 integral membrane protein family. HrtB subfamily.</text>
</comment>
<evidence type="ECO:0000256" key="2">
    <source>
        <dbReference type="ARBA" id="ARBA00008697"/>
    </source>
</evidence>
<evidence type="ECO:0000256" key="3">
    <source>
        <dbReference type="ARBA" id="ARBA00011131"/>
    </source>
</evidence>
<dbReference type="GO" id="GO:0005886">
    <property type="term" value="C:plasma membrane"/>
    <property type="evidence" value="ECO:0007669"/>
    <property type="project" value="UniProtKB-SubCell"/>
</dbReference>
<evidence type="ECO:0000256" key="8">
    <source>
        <dbReference type="ARBA" id="ARBA00022989"/>
    </source>
</evidence>
<feature type="transmembrane region" description="Helical" evidence="11">
    <location>
        <begin position="252"/>
        <end position="274"/>
    </location>
</feature>
<dbReference type="PANTHER" id="PTHR43738:SF1">
    <property type="entry name" value="HEMIN TRANSPORT SYSTEM PERMEASE PROTEIN HRTB-RELATED"/>
    <property type="match status" value="1"/>
</dbReference>
<dbReference type="Proteomes" id="UP000367750">
    <property type="component" value="Unassembled WGS sequence"/>
</dbReference>
<dbReference type="PANTHER" id="PTHR43738">
    <property type="entry name" value="ABC TRANSPORTER, MEMBRANE PROTEIN"/>
    <property type="match status" value="1"/>
</dbReference>
<keyword evidence="5" id="KW-0813">Transport</keyword>
<protein>
    <recommendedName>
        <fullName evidence="4">Putative hemin transport system permease protein HrtB</fullName>
    </recommendedName>
</protein>
<evidence type="ECO:0000313" key="13">
    <source>
        <dbReference type="EMBL" id="KAA9004237.1"/>
    </source>
</evidence>
<dbReference type="EMBL" id="VYKK01000015">
    <property type="protein sequence ID" value="KAA9004237.1"/>
    <property type="molecule type" value="Genomic_DNA"/>
</dbReference>
<keyword evidence="8 11" id="KW-1133">Transmembrane helix</keyword>
<name>A0A5J5G926_9BACL</name>
<proteinExistence type="inferred from homology"/>
<feature type="domain" description="ABC3 transporter permease C-terminal" evidence="12">
    <location>
        <begin position="254"/>
        <end position="364"/>
    </location>
</feature>
<evidence type="ECO:0000256" key="9">
    <source>
        <dbReference type="ARBA" id="ARBA00023136"/>
    </source>
</evidence>
<sequence>MFLALREMRHAKSRYALIAAIMLLISFLVLFVTGLAKGLAYANISALDHMKSPVFAVQEDAERKFRGSMLDGDQLSAVRAAAGEENADWLGVQTATLLAGGSGGKLDVTLFGIDMKRSLAPEIAEGHAVSEAGSGEVVADLKLKESGARIGGKLEDPVSGLSWTIAGFVRDYSYSHTPVVFLNSADWLKYKQATSGAGKKLTSAPYNAIALTAGAGQNNELARAAKAQGLELLTKNEAIRAVPGYAAEQNSLLMMIVFLFVISAFVLAVFFYVITIQKTGQFGILKAMGTRTGYLGWSVLSQVLTLSVVSIGAGTALTLLVKGMLPEAMPFRLEPDTMLLTGTLFLGVAAAGSLVSVLRVARIDALDAIGRAAA</sequence>
<dbReference type="RefSeq" id="WP_150458590.1">
    <property type="nucleotide sequence ID" value="NZ_VYKK01000015.1"/>
</dbReference>
<evidence type="ECO:0000256" key="10">
    <source>
        <dbReference type="ARBA" id="ARBA00024973"/>
    </source>
</evidence>
<evidence type="ECO:0000259" key="12">
    <source>
        <dbReference type="Pfam" id="PF02687"/>
    </source>
</evidence>
<dbReference type="OrthoDB" id="384327at2"/>
<keyword evidence="14" id="KW-1185">Reference proteome</keyword>
<evidence type="ECO:0000256" key="1">
    <source>
        <dbReference type="ARBA" id="ARBA00004651"/>
    </source>
</evidence>
<feature type="transmembrane region" description="Helical" evidence="11">
    <location>
        <begin position="339"/>
        <end position="361"/>
    </location>
</feature>
<evidence type="ECO:0000256" key="11">
    <source>
        <dbReference type="SAM" id="Phobius"/>
    </source>
</evidence>
<keyword evidence="9 11" id="KW-0472">Membrane</keyword>
<comment type="subcellular location">
    <subcellularLocation>
        <location evidence="1">Cell membrane</location>
        <topology evidence="1">Multi-pass membrane protein</topology>
    </subcellularLocation>
</comment>
<keyword evidence="6" id="KW-1003">Cell membrane</keyword>
<evidence type="ECO:0000313" key="14">
    <source>
        <dbReference type="Proteomes" id="UP000367750"/>
    </source>
</evidence>